<feature type="region of interest" description="Disordered" evidence="1">
    <location>
        <begin position="212"/>
        <end position="238"/>
    </location>
</feature>
<protein>
    <submittedName>
        <fullName evidence="2">MSMEG_6728 family protein</fullName>
    </submittedName>
</protein>
<keyword evidence="3" id="KW-1185">Reference proteome</keyword>
<sequence length="312" mass="35183">MQTYLPYPDFQQSAAALDTTRLGKQRVEALQTLRSLVIPEYGRQSHPVIRMWMGYVPALTMYALAMADEWIARGNPDNTRDSIKEFAPQAAHPDYASKIPMPPWLGDPDFHLSQRSKLLQKDPQFYGEAFAGTPTDLEFLWPEPRHEFLPEDPQDHFVWVLRAPLGDVDPEKIDKVGMPVPGKARPAAAEASGTEASGTEADSYEFVYAEEKHRRPAAKGARKAPKKLVKKPTRNRQRQDEAFRTLPGNTTVLIPIDGGARFALGKIQGRPITLDDGRFGRDFEVTRIMDRSEFDYPALLQDPRVFFPIPAP</sequence>
<gene>
    <name evidence="2" type="ORF">J1902_01480</name>
</gene>
<evidence type="ECO:0000256" key="1">
    <source>
        <dbReference type="SAM" id="MobiDB-lite"/>
    </source>
</evidence>
<evidence type="ECO:0000313" key="3">
    <source>
        <dbReference type="Proteomes" id="UP000664164"/>
    </source>
</evidence>
<dbReference type="EMBL" id="JAFNLL010000002">
    <property type="protein sequence ID" value="MBO1266663.1"/>
    <property type="molecule type" value="Genomic_DNA"/>
</dbReference>
<dbReference type="NCBIfam" id="NF038085">
    <property type="entry name" value="MSMEG_6728_fam"/>
    <property type="match status" value="1"/>
</dbReference>
<feature type="compositionally biased region" description="Basic residues" evidence="1">
    <location>
        <begin position="214"/>
        <end position="236"/>
    </location>
</feature>
<comment type="caution">
    <text evidence="2">The sequence shown here is derived from an EMBL/GenBank/DDBJ whole genome shotgun (WGS) entry which is preliminary data.</text>
</comment>
<feature type="compositionally biased region" description="Low complexity" evidence="1">
    <location>
        <begin position="187"/>
        <end position="197"/>
    </location>
</feature>
<evidence type="ECO:0000313" key="2">
    <source>
        <dbReference type="EMBL" id="MBO1266663.1"/>
    </source>
</evidence>
<reference evidence="2" key="1">
    <citation type="submission" date="2021-03" db="EMBL/GenBank/DDBJ databases">
        <title>A new species, PO-11, isolated from a karst cave deposit.</title>
        <authorList>
            <person name="Zhaoxiaoyong W."/>
        </authorList>
    </citation>
    <scope>NUCLEOTIDE SEQUENCE</scope>
    <source>
        <strain evidence="2">PO-11</strain>
    </source>
</reference>
<name>A0A939HG34_9MICC</name>
<organism evidence="2 3">
    <name type="scientific">Arthrobacter cavernae</name>
    <dbReference type="NCBI Taxonomy" id="2817681"/>
    <lineage>
        <taxon>Bacteria</taxon>
        <taxon>Bacillati</taxon>
        <taxon>Actinomycetota</taxon>
        <taxon>Actinomycetes</taxon>
        <taxon>Micrococcales</taxon>
        <taxon>Micrococcaceae</taxon>
        <taxon>Arthrobacter</taxon>
    </lineage>
</organism>
<dbReference type="AlphaFoldDB" id="A0A939HG34"/>
<dbReference type="RefSeq" id="WP_207614420.1">
    <property type="nucleotide sequence ID" value="NZ_JAFNLL010000002.1"/>
</dbReference>
<dbReference type="InterPro" id="IPR004260">
    <property type="entry name" value="Pyr-dimer_DNA_glycosylase"/>
</dbReference>
<dbReference type="Pfam" id="PF03013">
    <property type="entry name" value="Pyr_excise"/>
    <property type="match status" value="1"/>
</dbReference>
<dbReference type="Proteomes" id="UP000664164">
    <property type="component" value="Unassembled WGS sequence"/>
</dbReference>
<accession>A0A939HG34</accession>
<proteinExistence type="predicted"/>
<feature type="region of interest" description="Disordered" evidence="1">
    <location>
        <begin position="172"/>
        <end position="197"/>
    </location>
</feature>